<dbReference type="AlphaFoldDB" id="A0A7R7HW00"/>
<proteinExistence type="predicted"/>
<dbReference type="PANTHER" id="PTHR36844">
    <property type="entry name" value="PROTEASE PRSW"/>
    <property type="match status" value="1"/>
</dbReference>
<feature type="transmembrane region" description="Helical" evidence="2">
    <location>
        <begin position="196"/>
        <end position="221"/>
    </location>
</feature>
<feature type="compositionally biased region" description="Basic residues" evidence="1">
    <location>
        <begin position="354"/>
        <end position="364"/>
    </location>
</feature>
<keyword evidence="4" id="KW-1185">Reference proteome</keyword>
<evidence type="ECO:0000313" key="3">
    <source>
        <dbReference type="EMBL" id="BCJ34383.1"/>
    </source>
</evidence>
<protein>
    <recommendedName>
        <fullName evidence="5">PrsW family intramembrane metalloprotease</fullName>
    </recommendedName>
</protein>
<dbReference type="EMBL" id="AP023355">
    <property type="protein sequence ID" value="BCJ34383.1"/>
    <property type="molecule type" value="Genomic_DNA"/>
</dbReference>
<dbReference type="RefSeq" id="WP_203961121.1">
    <property type="nucleotide sequence ID" value="NZ_AP023355.1"/>
</dbReference>
<organism evidence="3 4">
    <name type="scientific">Actinocatenispora thailandica</name>
    <dbReference type="NCBI Taxonomy" id="227318"/>
    <lineage>
        <taxon>Bacteria</taxon>
        <taxon>Bacillati</taxon>
        <taxon>Actinomycetota</taxon>
        <taxon>Actinomycetes</taxon>
        <taxon>Micromonosporales</taxon>
        <taxon>Micromonosporaceae</taxon>
        <taxon>Actinocatenispora</taxon>
    </lineage>
</organism>
<feature type="region of interest" description="Disordered" evidence="1">
    <location>
        <begin position="344"/>
        <end position="364"/>
    </location>
</feature>
<evidence type="ECO:0000256" key="1">
    <source>
        <dbReference type="SAM" id="MobiDB-lite"/>
    </source>
</evidence>
<feature type="transmembrane region" description="Helical" evidence="2">
    <location>
        <begin position="80"/>
        <end position="100"/>
    </location>
</feature>
<keyword evidence="2" id="KW-0472">Membrane</keyword>
<reference evidence="3 4" key="1">
    <citation type="submission" date="2020-08" db="EMBL/GenBank/DDBJ databases">
        <title>Whole genome shotgun sequence of Actinocatenispora thailandica NBRC 105041.</title>
        <authorList>
            <person name="Komaki H."/>
            <person name="Tamura T."/>
        </authorList>
    </citation>
    <scope>NUCLEOTIDE SEQUENCE [LARGE SCALE GENOMIC DNA]</scope>
    <source>
        <strain evidence="3 4">NBRC 105041</strain>
    </source>
</reference>
<evidence type="ECO:0000313" key="4">
    <source>
        <dbReference type="Proteomes" id="UP000611640"/>
    </source>
</evidence>
<dbReference type="PANTHER" id="PTHR36844:SF1">
    <property type="entry name" value="PROTEASE PRSW"/>
    <property type="match status" value="1"/>
</dbReference>
<gene>
    <name evidence="3" type="ORF">Athai_18860</name>
</gene>
<feature type="compositionally biased region" description="Basic and acidic residues" evidence="1">
    <location>
        <begin position="425"/>
        <end position="442"/>
    </location>
</feature>
<evidence type="ECO:0008006" key="5">
    <source>
        <dbReference type="Google" id="ProtNLM"/>
    </source>
</evidence>
<feature type="transmembrane region" description="Helical" evidence="2">
    <location>
        <begin position="21"/>
        <end position="39"/>
    </location>
</feature>
<name>A0A7R7HW00_9ACTN</name>
<dbReference type="Proteomes" id="UP000611640">
    <property type="component" value="Chromosome"/>
</dbReference>
<dbReference type="KEGG" id="atl:Athai_18860"/>
<accession>A0A7R7HW00</accession>
<feature type="transmembrane region" description="Helical" evidence="2">
    <location>
        <begin position="45"/>
        <end position="73"/>
    </location>
</feature>
<dbReference type="GO" id="GO:0008233">
    <property type="term" value="F:peptidase activity"/>
    <property type="evidence" value="ECO:0007669"/>
    <property type="project" value="InterPro"/>
</dbReference>
<feature type="transmembrane region" description="Helical" evidence="2">
    <location>
        <begin position="228"/>
        <end position="249"/>
    </location>
</feature>
<feature type="transmembrane region" description="Helical" evidence="2">
    <location>
        <begin position="261"/>
        <end position="282"/>
    </location>
</feature>
<keyword evidence="2" id="KW-0812">Transmembrane</keyword>
<sequence length="465" mass="50318">MTAPALPSPRELLWQPRNWTYWVYLALLVVAFFSLLSAFQPLQVLAPAAAATAVGANLALGVVVGLVVVWLSVIHRPPTTLAVAAVAWGGIIAVAIAFYVNDNLLASLSTTLGAQTANDWGAAIAGPSNEEWLKAVGTLAVIGIGIRWVSRPIHGLFIGAWCGLGFQVVEDISYAMNGALNDPSSDATGLAQILGVRGILGLLPSHWVFAACSGYGIGYALLRRDRPLPVRVLFAVGMFAVAWSMHFLWNSPLITGQLEPMIGMLVKVVVILAGFFVVYRLAMRAEWRWYRHVVATDPALAGAAGADGGAQPGLGTLVTDAEIRSLRTRRRRYRVRRRLRGTVRREARGSANRRGAKARGRQAGRLIRRLQRAQGWLAITAATAPDQLPALRTRITSLRIDLARLGAAPGGSGTERRRRHRRADRQRERRDVDRARERRGADRPGGAGLREPSGTDAANTDGGER</sequence>
<feature type="region of interest" description="Disordered" evidence="1">
    <location>
        <begin position="406"/>
        <end position="465"/>
    </location>
</feature>
<dbReference type="InterPro" id="IPR026898">
    <property type="entry name" value="PrsW"/>
</dbReference>
<keyword evidence="2" id="KW-1133">Transmembrane helix</keyword>
<evidence type="ECO:0000256" key="2">
    <source>
        <dbReference type="SAM" id="Phobius"/>
    </source>
</evidence>
<dbReference type="Pfam" id="PF13367">
    <property type="entry name" value="PrsW-protease"/>
    <property type="match status" value="1"/>
</dbReference>